<dbReference type="InterPro" id="IPR025677">
    <property type="entry name" value="OST-HTH-assoc_dom"/>
</dbReference>
<dbReference type="GO" id="GO:0008270">
    <property type="term" value="F:zinc ion binding"/>
    <property type="evidence" value="ECO:0007669"/>
    <property type="project" value="UniProtKB-KW"/>
</dbReference>
<dbReference type="PROSITE" id="PS50119">
    <property type="entry name" value="ZF_BBOX"/>
    <property type="match status" value="2"/>
</dbReference>
<accession>A0AAU9K6C8</accession>
<feature type="domain" description="B box-type" evidence="2">
    <location>
        <begin position="1"/>
        <end position="44"/>
    </location>
</feature>
<dbReference type="Pfam" id="PF14418">
    <property type="entry name" value="OHA"/>
    <property type="match status" value="1"/>
</dbReference>
<keyword evidence="1" id="KW-0862">Zinc</keyword>
<protein>
    <recommendedName>
        <fullName evidence="6">B box-type domain-containing protein</fullName>
    </recommendedName>
</protein>
<dbReference type="InterPro" id="IPR000315">
    <property type="entry name" value="Znf_B-box"/>
</dbReference>
<gene>
    <name evidence="4" type="ORF">BSTOLATCC_MIC58286</name>
</gene>
<dbReference type="Gene3D" id="3.30.420.610">
    <property type="entry name" value="LOTUS domain-like"/>
    <property type="match status" value="1"/>
</dbReference>
<dbReference type="Pfam" id="PF22586">
    <property type="entry name" value="ANCHR-like_BBOX"/>
    <property type="match status" value="1"/>
</dbReference>
<dbReference type="PROSITE" id="PS51644">
    <property type="entry name" value="HTH_OST"/>
    <property type="match status" value="1"/>
</dbReference>
<dbReference type="Pfam" id="PF12872">
    <property type="entry name" value="OST-HTH"/>
    <property type="match status" value="1"/>
</dbReference>
<name>A0AAU9K6C8_9CILI</name>
<dbReference type="Proteomes" id="UP001162131">
    <property type="component" value="Unassembled WGS sequence"/>
</dbReference>
<evidence type="ECO:0008006" key="6">
    <source>
        <dbReference type="Google" id="ProtNLM"/>
    </source>
</evidence>
<dbReference type="SMART" id="SM00336">
    <property type="entry name" value="BBOX"/>
    <property type="match status" value="2"/>
</dbReference>
<keyword evidence="5" id="KW-1185">Reference proteome</keyword>
<dbReference type="CDD" id="cd08824">
    <property type="entry name" value="LOTUS"/>
    <property type="match status" value="1"/>
</dbReference>
<organism evidence="4 5">
    <name type="scientific">Blepharisma stoltei</name>
    <dbReference type="NCBI Taxonomy" id="1481888"/>
    <lineage>
        <taxon>Eukaryota</taxon>
        <taxon>Sar</taxon>
        <taxon>Alveolata</taxon>
        <taxon>Ciliophora</taxon>
        <taxon>Postciliodesmatophora</taxon>
        <taxon>Heterotrichea</taxon>
        <taxon>Heterotrichida</taxon>
        <taxon>Blepharismidae</taxon>
        <taxon>Blepharisma</taxon>
    </lineage>
</organism>
<reference evidence="4" key="1">
    <citation type="submission" date="2021-09" db="EMBL/GenBank/DDBJ databases">
        <authorList>
            <consortium name="AG Swart"/>
            <person name="Singh M."/>
            <person name="Singh A."/>
            <person name="Seah K."/>
            <person name="Emmerich C."/>
        </authorList>
    </citation>
    <scope>NUCLEOTIDE SEQUENCE</scope>
    <source>
        <strain evidence="4">ATCC30299</strain>
    </source>
</reference>
<dbReference type="AlphaFoldDB" id="A0AAU9K6C8"/>
<dbReference type="CDD" id="cd19757">
    <property type="entry name" value="Bbox1"/>
    <property type="match status" value="1"/>
</dbReference>
<evidence type="ECO:0000313" key="5">
    <source>
        <dbReference type="Proteomes" id="UP001162131"/>
    </source>
</evidence>
<evidence type="ECO:0000259" key="2">
    <source>
        <dbReference type="PROSITE" id="PS50119"/>
    </source>
</evidence>
<keyword evidence="1" id="KW-0863">Zinc-finger</keyword>
<comment type="caution">
    <text evidence="4">The sequence shown here is derived from an EMBL/GenBank/DDBJ whole genome shotgun (WGS) entry which is preliminary data.</text>
</comment>
<dbReference type="InterPro" id="IPR025605">
    <property type="entry name" value="OST-HTH/LOTUS_dom"/>
</dbReference>
<evidence type="ECO:0000259" key="3">
    <source>
        <dbReference type="PROSITE" id="PS51644"/>
    </source>
</evidence>
<dbReference type="InterPro" id="IPR041966">
    <property type="entry name" value="LOTUS-like"/>
</dbReference>
<keyword evidence="1" id="KW-0479">Metal-binding</keyword>
<feature type="domain" description="HTH OST-type" evidence="3">
    <location>
        <begin position="557"/>
        <end position="629"/>
    </location>
</feature>
<evidence type="ECO:0000256" key="1">
    <source>
        <dbReference type="PROSITE-ProRule" id="PRU00024"/>
    </source>
</evidence>
<evidence type="ECO:0000313" key="4">
    <source>
        <dbReference type="EMBL" id="CAG9333474.1"/>
    </source>
</evidence>
<dbReference type="EMBL" id="CAJZBQ010000056">
    <property type="protein sequence ID" value="CAG9333474.1"/>
    <property type="molecule type" value="Genomic_DNA"/>
</dbReference>
<sequence length="855" mass="96779">MNCEECSNAIAKLLCTECDEALCTRCDEAIHRGGKRKTHTRLPLCQNCRSSASDQCSTCQIVFCGECKQSHSQHSLIPIMPIIKTAVLWDLNSCKPYKSEDIQRVAGNIRETAQNVDCFKAYGEAFQKWKGLFTSSGIEFILCEGLKETEALMIDLPIIGTKGITDILIISAQASQLKPYLSQIQTNFPSVRILIATSISPLNFVTISQLAKDLPRFSKPEVFSTNSNRNSCSQLNIKPIEKIASPLSAAVNQFFKKYGHDSACEIVINSLKELAETGLIMHDAAWFTRALAQRHQFSVDRAADYINLAQRAQIIHVNERQFGNIKTIKFCSFKLESVSLESLLWVLRSLRIDEMMPTERAIQSRMKEAFDFKPSPSQWENLIDSCKIYSPNKHQHTKSAPSDKPETSFSLFARNLLSRDEKIPEFSLSEVIDPVTGVETYLIYPVGEEWESVDQLIKNGDTLRIKATKEWEAFVQYLESYFLGSKIDDNLAIPGGRYGCAQFLKLCASQTLKNCSLGRLSYMVQLAIDEDLLRYQKTLLVWTAAASNKSEEENMMKLRLVTKGILDLLRENRSGISLAQLPQNLKKKLNFSYDITELGFSKLKDLLLTMPEVEIELRGSNHPFATLKNPRKRRSDETELLVKEMDDILGDFKQGLPGNRVDKMLHAKLGHSINWTDYKCSNIYDFVQKRASSSFAISGSGDSRTIISKRSISSDIETRDSASSMEYFLSNPSDLFYIPNSQPKVINVSNLPPELQDSMQQQALEGHAEQQRKFIEELLYEDEDISNTLHGVDPPHYRTDSVEYHWSPMFSSQMGETHKNKTLSQDFNGQLNEYTRKHHSSYEGLGFCPPPGFSQ</sequence>
<proteinExistence type="predicted"/>
<feature type="domain" description="B box-type" evidence="2">
    <location>
        <begin position="40"/>
        <end position="79"/>
    </location>
</feature>